<name>S2EUW8_9ARCH</name>
<dbReference type="Proteomes" id="UP000014065">
    <property type="component" value="Unassembled WGS sequence"/>
</dbReference>
<dbReference type="PATRIC" id="fig|859192.6.peg.729"/>
<evidence type="ECO:0000313" key="2">
    <source>
        <dbReference type="EMBL" id="EPA06074.1"/>
    </source>
</evidence>
<keyword evidence="1" id="KW-0812">Transmembrane</keyword>
<keyword evidence="1" id="KW-1133">Transmembrane helix</keyword>
<dbReference type="AlphaFoldDB" id="S2EUW8"/>
<dbReference type="EMBL" id="AHJG01000109">
    <property type="protein sequence ID" value="EPA06074.1"/>
    <property type="molecule type" value="Genomic_DNA"/>
</dbReference>
<accession>S2EUW8</accession>
<protein>
    <submittedName>
        <fullName evidence="2">Uncharacterized protein</fullName>
    </submittedName>
</protein>
<feature type="transmembrane region" description="Helical" evidence="1">
    <location>
        <begin position="7"/>
        <end position="26"/>
    </location>
</feature>
<keyword evidence="1" id="KW-0472">Membrane</keyword>
<feature type="transmembrane region" description="Helical" evidence="1">
    <location>
        <begin position="738"/>
        <end position="761"/>
    </location>
</feature>
<evidence type="ECO:0000256" key="1">
    <source>
        <dbReference type="SAM" id="Phobius"/>
    </source>
</evidence>
<dbReference type="NCBIfam" id="NF041770">
    <property type="entry name" value="CFI_box_CTERM"/>
    <property type="match status" value="1"/>
</dbReference>
<comment type="caution">
    <text evidence="2">The sequence shown here is derived from an EMBL/GenBank/DDBJ whole genome shotgun (WGS) entry which is preliminary data.</text>
</comment>
<evidence type="ECO:0000313" key="3">
    <source>
        <dbReference type="Proteomes" id="UP000014065"/>
    </source>
</evidence>
<dbReference type="InterPro" id="IPR049886">
    <property type="entry name" value="CFI_box_CTERM_dom"/>
</dbReference>
<sequence>MIFTTNILFLFSIIGIVFFSFGNYFISDSFAIDFTDSTGYSASWAKNYGYQTVLLKCDEFSGDSRDGKWCMEWIANVLDQGFENFPQSTSESNKNIPQKQTNVSDDKFIELRSFFAGFNDPKIIFQSENTINGIPGITEAQLLRTYTNGEMTQRILVVETEQPTGEQQFFKNIVNSFRKEQNNPNNELVSWNSNDKNCSVYVVDESKCIIRSEILGYYDTVGSTYSNGQFVDPKASCFVTTTIKISLGYTKSIWCIKGKYYVLQSTVWDKYISIQDISLTSHIIKSIDTKYGYPILSPQDFLENPDVVQVFLSGNDDGLKKNTQVTIEVPKEKIQETPKTKQDCIDTADKMLGTATSSTVTDIIDNVFDDYLLCMKNIGRPLGPVEPMYGFTSSQADKIQGTQDDCEYFAITKNTNNQEKMQIELQKCRMQYIEMAQTAMHTNKVQFNTQSNIVSNETLGPHSGEGVISDEKSCITMIEGSKWNPTSNTCVVSSFTIHSGKILTISSDVTLSNSKGIITNNGILTVLGNIINFGAIENFGTIHVSGKLGNQGNLNNTGIITVNSTGEISNAFTSNVNNFGTILNEHRIINFGQINNHCNASISGNPLGDDSGFGDNPINYISCKIIPEKVEYVSEEPVSDVKTASEKGGGCLIATATYGSELAPQVQQLRELRDNQLLQTASGTSFMSGFNQFYYSFSPQIADFERENPVFKEAVKIAITPMLSTLSIMTLADSETKVLGFGISVILLNLGIYVVGPVFGISKIKTHIQRKQTS</sequence>
<keyword evidence="3" id="KW-1185">Reference proteome</keyword>
<dbReference type="RefSeq" id="WP_052304762.1">
    <property type="nucleotide sequence ID" value="NZ_AHJG01000109.1"/>
</dbReference>
<organism evidence="2 3">
    <name type="scientific">Candidatus Nitrosarchaeum limnium BG20</name>
    <dbReference type="NCBI Taxonomy" id="859192"/>
    <lineage>
        <taxon>Archaea</taxon>
        <taxon>Nitrososphaerota</taxon>
        <taxon>Nitrososphaeria</taxon>
        <taxon>Nitrosopumilales</taxon>
        <taxon>Nitrosopumilaceae</taxon>
        <taxon>Nitrosarchaeum</taxon>
    </lineage>
</organism>
<reference evidence="2 3" key="1">
    <citation type="journal article" date="2012" name="J. Bacteriol.">
        <title>Genome Sequence of "Candidatus Nitrosoarchaeum limnia" BG20, a Low-Salinity Ammonia-Oxidizing Archaeon from the San Francisco Bay Estuary.</title>
        <authorList>
            <person name="Mosier A.C."/>
            <person name="Allen E.E."/>
            <person name="Kim M."/>
            <person name="Ferriera S."/>
            <person name="Francis C.A."/>
        </authorList>
    </citation>
    <scope>NUCLEOTIDE SEQUENCE [LARGE SCALE GENOMIC DNA]</scope>
    <source>
        <strain evidence="2 3">BG20</strain>
    </source>
</reference>
<proteinExistence type="predicted"/>
<gene>
    <name evidence="2" type="ORF">BG20_I1813</name>
</gene>